<dbReference type="CDD" id="cd01650">
    <property type="entry name" value="RT_nLTR_like"/>
    <property type="match status" value="1"/>
</dbReference>
<feature type="compositionally biased region" description="Basic residues" evidence="1">
    <location>
        <begin position="829"/>
        <end position="848"/>
    </location>
</feature>
<dbReference type="PANTHER" id="PTHR19446">
    <property type="entry name" value="REVERSE TRANSCRIPTASES"/>
    <property type="match status" value="1"/>
</dbReference>
<feature type="compositionally biased region" description="Basic and acidic residues" evidence="1">
    <location>
        <begin position="66"/>
        <end position="84"/>
    </location>
</feature>
<evidence type="ECO:0000313" key="4">
    <source>
        <dbReference type="Proteomes" id="UP001283361"/>
    </source>
</evidence>
<feature type="region of interest" description="Disordered" evidence="1">
    <location>
        <begin position="190"/>
        <end position="244"/>
    </location>
</feature>
<keyword evidence="4" id="KW-1185">Reference proteome</keyword>
<reference evidence="3" key="1">
    <citation type="journal article" date="2023" name="G3 (Bethesda)">
        <title>A reference genome for the long-term kleptoplast-retaining sea slug Elysia crispata morphotype clarki.</title>
        <authorList>
            <person name="Eastman K.E."/>
            <person name="Pendleton A.L."/>
            <person name="Shaikh M.A."/>
            <person name="Suttiyut T."/>
            <person name="Ogas R."/>
            <person name="Tomko P."/>
            <person name="Gavelis G."/>
            <person name="Widhalm J.R."/>
            <person name="Wisecaver J.H."/>
        </authorList>
    </citation>
    <scope>NUCLEOTIDE SEQUENCE</scope>
    <source>
        <strain evidence="3">ECLA1</strain>
    </source>
</reference>
<feature type="compositionally biased region" description="Basic residues" evidence="1">
    <location>
        <begin position="403"/>
        <end position="417"/>
    </location>
</feature>
<protein>
    <recommendedName>
        <fullName evidence="2">Reverse transcriptase domain-containing protein</fullName>
    </recommendedName>
</protein>
<evidence type="ECO:0000313" key="3">
    <source>
        <dbReference type="EMBL" id="KAK3719367.1"/>
    </source>
</evidence>
<feature type="region of interest" description="Disordered" evidence="1">
    <location>
        <begin position="1"/>
        <end position="109"/>
    </location>
</feature>
<feature type="region of interest" description="Disordered" evidence="1">
    <location>
        <begin position="399"/>
        <end position="521"/>
    </location>
</feature>
<gene>
    <name evidence="3" type="ORF">RRG08_029523</name>
</gene>
<name>A0AAE0XVP8_9GAST</name>
<feature type="compositionally biased region" description="Polar residues" evidence="1">
    <location>
        <begin position="620"/>
        <end position="632"/>
    </location>
</feature>
<accession>A0AAE0XVP8</accession>
<feature type="region of interest" description="Disordered" evidence="1">
    <location>
        <begin position="672"/>
        <end position="748"/>
    </location>
</feature>
<evidence type="ECO:0000259" key="2">
    <source>
        <dbReference type="PROSITE" id="PS50878"/>
    </source>
</evidence>
<feature type="compositionally biased region" description="Basic and acidic residues" evidence="1">
    <location>
        <begin position="1"/>
        <end position="10"/>
    </location>
</feature>
<feature type="domain" description="Reverse transcriptase" evidence="2">
    <location>
        <begin position="974"/>
        <end position="1145"/>
    </location>
</feature>
<feature type="region of interest" description="Disordered" evidence="1">
    <location>
        <begin position="593"/>
        <end position="659"/>
    </location>
</feature>
<dbReference type="Proteomes" id="UP001283361">
    <property type="component" value="Unassembled WGS sequence"/>
</dbReference>
<dbReference type="AlphaFoldDB" id="A0AAE0XVP8"/>
<feature type="compositionally biased region" description="Basic and acidic residues" evidence="1">
    <location>
        <begin position="435"/>
        <end position="463"/>
    </location>
</feature>
<dbReference type="Pfam" id="PF00078">
    <property type="entry name" value="RVT_1"/>
    <property type="match status" value="1"/>
</dbReference>
<organism evidence="3 4">
    <name type="scientific">Elysia crispata</name>
    <name type="common">lettuce slug</name>
    <dbReference type="NCBI Taxonomy" id="231223"/>
    <lineage>
        <taxon>Eukaryota</taxon>
        <taxon>Metazoa</taxon>
        <taxon>Spiralia</taxon>
        <taxon>Lophotrochozoa</taxon>
        <taxon>Mollusca</taxon>
        <taxon>Gastropoda</taxon>
        <taxon>Heterobranchia</taxon>
        <taxon>Euthyneura</taxon>
        <taxon>Panpulmonata</taxon>
        <taxon>Sacoglossa</taxon>
        <taxon>Placobranchoidea</taxon>
        <taxon>Plakobranchidae</taxon>
        <taxon>Elysia</taxon>
    </lineage>
</organism>
<dbReference type="InterPro" id="IPR000477">
    <property type="entry name" value="RT_dom"/>
</dbReference>
<feature type="compositionally biased region" description="Basic and acidic residues" evidence="1">
    <location>
        <begin position="32"/>
        <end position="41"/>
    </location>
</feature>
<feature type="compositionally biased region" description="Basic and acidic residues" evidence="1">
    <location>
        <begin position="478"/>
        <end position="487"/>
    </location>
</feature>
<sequence length="1145" mass="126463">MAGTRPDRPPTQEPSECARRRPVPSQQPGTTYREEKTTEARTRRRSKETIASPTQTGPPTRRSGKRGLEGGRRELTKPPDDRRTSRAPRPSLQRGAGGGAGPGRRNRLSKDLRDLLTYDKTEKYGHLGTVLPLVVGPLGSWVPENDIICTHLDISQRLWNETRRKMRQAAIEDSCRLANDFLKKKIEDQQNGNTRGAGAGHPEPNVPTPVTSTSRRSPPHHTIESRPTPTSSLEAGQPLEGTGAGQEELKLRGAIQGEKITFPLPIPGIITCDLCRPPASWRRKKSNHRDALRHLQEQHDARIVAAFRCRRCGYATTTLHAGNRHLSRSCTGVRALEEPLRRPSSCPVQDCNFVTSASGVTVATSLDHHLVRRHGIQMGRRLWKCTYCDTTMAGLVTREHRCGGPRRTKATGPKRPRAGPPVPAPAQRKGSSLTSKERQDEHGRINDGDEPGKTYREELETRARTRGRTMMKIASPPPRDDVESAGEREDDADIPSLPETDRPEPRGQHLSAGRGEDHNSLPQVEAEVEVRATPRPGLSTWPGPASPPTIMDTKHATVELSPTLVAAIRNIDTSGGSTGGIYLNERVQQGLDGVGPDDSGDLFTTPTRGEPWTEMGSPMTPHTTPTEDTNNSPPSPVGLIHTPDISPTGPEGPPHQDQPVAAEIDSVWDIPGEGQRASWPAPAVNTPPAPTQDTDDDDGGIPQPGWQDRMPEVTSPRVSGGTRVSGVNQEGDSIEAGEDSLAVDTHDDEETVTRAAFSARWKEAFLGCHRGNLDQTIEGFTRELLKVANRLLSRTSVATSNTNSARRRAPPADTNEADPAPRSSAGIQQRRRRNQHRHQQRRVRRQYHHRPEDASKLQKLYRRYPRKALRKVLGEESPFYSGGRDRLRQYIAETYHHRTVSRDQVAEARRLFDNCSWEPPTEEELEALQSPPSADEVLGRLRRTVNTSPGMDRIEWRHLKVIDRTGSLLQTVLSAVHALGIPSSWKQSRTIMIHKKGDTDDPSNFRPISLLSTLYKLYSGILASRLTRIATSHGWLSAEQKGFLPGVRGIQEHTFLLQTAIDEAKKNYGDLSIAWLDLTNAFGAIPHPVLGQLFQSLPIPDLLRQHLTDIYTDNHWEFVCGEGSVEAQPVSGVRQGDSCSPSSST</sequence>
<evidence type="ECO:0000256" key="1">
    <source>
        <dbReference type="SAM" id="MobiDB-lite"/>
    </source>
</evidence>
<dbReference type="EMBL" id="JAWDGP010007415">
    <property type="protein sequence ID" value="KAK3719367.1"/>
    <property type="molecule type" value="Genomic_DNA"/>
</dbReference>
<proteinExistence type="predicted"/>
<comment type="caution">
    <text evidence="3">The sequence shown here is derived from an EMBL/GenBank/DDBJ whole genome shotgun (WGS) entry which is preliminary data.</text>
</comment>
<dbReference type="PROSITE" id="PS50878">
    <property type="entry name" value="RT_POL"/>
    <property type="match status" value="1"/>
</dbReference>
<feature type="region of interest" description="Disordered" evidence="1">
    <location>
        <begin position="798"/>
        <end position="861"/>
    </location>
</feature>
<feature type="compositionally biased region" description="Polar residues" evidence="1">
    <location>
        <begin position="225"/>
        <end position="234"/>
    </location>
</feature>